<evidence type="ECO:0000256" key="1">
    <source>
        <dbReference type="SAM" id="MobiDB-lite"/>
    </source>
</evidence>
<organism evidence="2 3">
    <name type="scientific">Mycobacterium numidiamassiliense</name>
    <dbReference type="NCBI Taxonomy" id="1841861"/>
    <lineage>
        <taxon>Bacteria</taxon>
        <taxon>Bacillati</taxon>
        <taxon>Actinomycetota</taxon>
        <taxon>Actinomycetes</taxon>
        <taxon>Mycobacteriales</taxon>
        <taxon>Mycobacteriaceae</taxon>
        <taxon>Mycobacterium</taxon>
    </lineage>
</organism>
<sequence length="67" mass="7674">MRSFPWLQLSDDQSSKPSRPVPLVPTAFTVFRVQIRGQPAKLQTHYLVSEELPFQTRVSLLRPQLPG</sequence>
<gene>
    <name evidence="2" type="ORF">MNAB215_422</name>
</gene>
<accession>A0A2U3P3B7</accession>
<name>A0A2U3P3B7_9MYCO</name>
<proteinExistence type="predicted"/>
<protein>
    <submittedName>
        <fullName evidence="2">Mycobacterium numidiamassiliense ORFan</fullName>
    </submittedName>
</protein>
<evidence type="ECO:0000313" key="3">
    <source>
        <dbReference type="Proteomes" id="UP000240424"/>
    </source>
</evidence>
<dbReference type="Proteomes" id="UP000240424">
    <property type="component" value="Unassembled WGS sequence"/>
</dbReference>
<evidence type="ECO:0000313" key="2">
    <source>
        <dbReference type="EMBL" id="SPM38246.1"/>
    </source>
</evidence>
<dbReference type="AlphaFoldDB" id="A0A2U3P3B7"/>
<keyword evidence="3" id="KW-1185">Reference proteome</keyword>
<reference evidence="2 3" key="1">
    <citation type="submission" date="2017-01" db="EMBL/GenBank/DDBJ databases">
        <authorList>
            <consortium name="Urmite Genomes"/>
        </authorList>
    </citation>
    <scope>NUCLEOTIDE SEQUENCE [LARGE SCALE GENOMIC DNA]</scope>
    <source>
        <strain evidence="2 3">AB215</strain>
    </source>
</reference>
<dbReference type="EMBL" id="FUEZ01000003">
    <property type="protein sequence ID" value="SPM38246.1"/>
    <property type="molecule type" value="Genomic_DNA"/>
</dbReference>
<feature type="region of interest" description="Disordered" evidence="1">
    <location>
        <begin position="1"/>
        <end position="20"/>
    </location>
</feature>